<dbReference type="EMBL" id="LKAM01000008">
    <property type="protein sequence ID" value="KUM47010.1"/>
    <property type="molecule type" value="Genomic_DNA"/>
</dbReference>
<protein>
    <submittedName>
        <fullName evidence="1">Uncharacterized protein</fullName>
    </submittedName>
</protein>
<name>A0A101LX87_PICGL</name>
<sequence>MRKQARPTGEEISGCYYICNYAFLPSPSSLSFVKRVATHTTYPWPSFFAFGLVGCAPRKPS</sequence>
<comment type="caution">
    <text evidence="1">The sequence shown here is derived from an EMBL/GenBank/DDBJ whole genome shotgun (WGS) entry which is preliminary data.</text>
</comment>
<organism evidence="1">
    <name type="scientific">Picea glauca</name>
    <name type="common">White spruce</name>
    <name type="synonym">Pinus glauca</name>
    <dbReference type="NCBI Taxonomy" id="3330"/>
    <lineage>
        <taxon>Eukaryota</taxon>
        <taxon>Viridiplantae</taxon>
        <taxon>Streptophyta</taxon>
        <taxon>Embryophyta</taxon>
        <taxon>Tracheophyta</taxon>
        <taxon>Spermatophyta</taxon>
        <taxon>Pinopsida</taxon>
        <taxon>Pinidae</taxon>
        <taxon>Conifers I</taxon>
        <taxon>Pinales</taxon>
        <taxon>Pinaceae</taxon>
        <taxon>Picea</taxon>
    </lineage>
</organism>
<dbReference type="AlphaFoldDB" id="A0A101LX87"/>
<geneLocation type="mitochondrion" evidence="1"/>
<gene>
    <name evidence="1" type="ORF">ABT39_MTgene6014</name>
</gene>
<accession>A0A101LX87</accession>
<keyword evidence="1" id="KW-0496">Mitochondrion</keyword>
<proteinExistence type="predicted"/>
<reference evidence="1" key="1">
    <citation type="journal article" date="2015" name="Genome Biol. Evol.">
        <title>Organellar Genomes of White Spruce (Picea glauca): Assembly and Annotation.</title>
        <authorList>
            <person name="Jackman S.D."/>
            <person name="Warren R.L."/>
            <person name="Gibb E.A."/>
            <person name="Vandervalk B.P."/>
            <person name="Mohamadi H."/>
            <person name="Chu J."/>
            <person name="Raymond A."/>
            <person name="Pleasance S."/>
            <person name="Coope R."/>
            <person name="Wildung M.R."/>
            <person name="Ritland C.E."/>
            <person name="Bousquet J."/>
            <person name="Jones S.J."/>
            <person name="Bohlmann J."/>
            <person name="Birol I."/>
        </authorList>
    </citation>
    <scope>NUCLEOTIDE SEQUENCE [LARGE SCALE GENOMIC DNA]</scope>
    <source>
        <tissue evidence="1">Flushing bud</tissue>
    </source>
</reference>
<evidence type="ECO:0000313" key="1">
    <source>
        <dbReference type="EMBL" id="KUM47010.1"/>
    </source>
</evidence>